<feature type="non-terminal residue" evidence="2">
    <location>
        <position position="316"/>
    </location>
</feature>
<proteinExistence type="predicted"/>
<dbReference type="Pfam" id="PF20256">
    <property type="entry name" value="MoCoBD_2"/>
    <property type="match status" value="1"/>
</dbReference>
<dbReference type="InterPro" id="IPR037165">
    <property type="entry name" value="AldOxase/xan_DH_Mopterin-bd_sf"/>
</dbReference>
<dbReference type="EMBL" id="VBVZ01000620">
    <property type="protein sequence ID" value="TLG88130.1"/>
    <property type="molecule type" value="Genomic_DNA"/>
</dbReference>
<dbReference type="Gene3D" id="3.30.365.10">
    <property type="entry name" value="Aldehyde oxidase/xanthine dehydrogenase, molybdopterin binding domain"/>
    <property type="match status" value="1"/>
</dbReference>
<feature type="domain" description="Aldehyde oxidase/xanthine dehydrogenase a/b hammerhead" evidence="1">
    <location>
        <begin position="224"/>
        <end position="303"/>
    </location>
</feature>
<sequence length="316" mass="33581">MNTRNELLDVALGDPVNLSRRRFLASTAVGALVIGFGLPLGGGRAFAATANPAERGTQVPAFLEIRPDGTVRLLSPFMEGGQGTHTAMAQIVGEELDADPATFVVEAAPPGDAYVVMENGMRITGGSMSVRMSYPVMRRLGALARAMLLQAGAEQLGVPVAQLTTTPGRVVHAASGRSLGYGELASRALDMPVPDPSTITLRDPSQFRWIGKPVKRLDAYDKSTGKAQYSIDLKVDGMLHAAVQHAPRLGMTVGSLRNQAQVEAMKGVHSVHQLPGAVAVVAERWWHAKRAVEAIQVEWLEAAADSTVRAMPADFS</sequence>
<dbReference type="PANTHER" id="PTHR47495:SF2">
    <property type="entry name" value="ALDEHYDE DEHYDROGENASE"/>
    <property type="match status" value="1"/>
</dbReference>
<dbReference type="SUPFAM" id="SSF56003">
    <property type="entry name" value="Molybdenum cofactor-binding domain"/>
    <property type="match status" value="1"/>
</dbReference>
<dbReference type="PANTHER" id="PTHR47495">
    <property type="entry name" value="ALDEHYDE DEHYDROGENASE"/>
    <property type="match status" value="1"/>
</dbReference>
<organism evidence="2 3">
    <name type="scientific">Pseudomonas edaphica</name>
    <dbReference type="NCBI Taxonomy" id="2006980"/>
    <lineage>
        <taxon>Bacteria</taxon>
        <taxon>Pseudomonadati</taxon>
        <taxon>Pseudomonadota</taxon>
        <taxon>Gammaproteobacteria</taxon>
        <taxon>Pseudomonadales</taxon>
        <taxon>Pseudomonadaceae</taxon>
        <taxon>Pseudomonas</taxon>
    </lineage>
</organism>
<dbReference type="InterPro" id="IPR000674">
    <property type="entry name" value="Ald_Oxase/Xan_DH_a/b"/>
</dbReference>
<dbReference type="RefSeq" id="WP_138453773.1">
    <property type="nucleotide sequence ID" value="NZ_VBVZ01000620.1"/>
</dbReference>
<dbReference type="Proteomes" id="UP000304941">
    <property type="component" value="Unassembled WGS sequence"/>
</dbReference>
<reference evidence="2 3" key="1">
    <citation type="submission" date="2019-05" db="EMBL/GenBank/DDBJ databases">
        <title>Pseudomonas edaphica sp. nov., isolated from rhizospheric soil of Cistus ladanifer L. in Spain.</title>
        <authorList>
            <person name="Peix A."/>
        </authorList>
    </citation>
    <scope>NUCLEOTIDE SEQUENCE [LARGE SCALE GENOMIC DNA]</scope>
    <source>
        <strain evidence="2 3">RD25</strain>
    </source>
</reference>
<dbReference type="PROSITE" id="PS51318">
    <property type="entry name" value="TAT"/>
    <property type="match status" value="1"/>
</dbReference>
<name>A0ABY2TXU9_9PSED</name>
<comment type="caution">
    <text evidence="2">The sequence shown here is derived from an EMBL/GenBank/DDBJ whole genome shotgun (WGS) entry which is preliminary data.</text>
</comment>
<gene>
    <name evidence="2" type="ORF">FEM54_27725</name>
</gene>
<evidence type="ECO:0000259" key="1">
    <source>
        <dbReference type="SMART" id="SM01008"/>
    </source>
</evidence>
<dbReference type="InterPro" id="IPR006311">
    <property type="entry name" value="TAT_signal"/>
</dbReference>
<keyword evidence="3" id="KW-1185">Reference proteome</keyword>
<protein>
    <submittedName>
        <fullName evidence="2">Xanthine dehydrogenase family protein molybdopterin-binding subunit</fullName>
    </submittedName>
</protein>
<dbReference type="InterPro" id="IPR046867">
    <property type="entry name" value="AldOxase/xan_DH_MoCoBD2"/>
</dbReference>
<dbReference type="InterPro" id="IPR052516">
    <property type="entry name" value="N-heterocyclic_Hydroxylase"/>
</dbReference>
<accession>A0ABY2TXU9</accession>
<dbReference type="Gene3D" id="3.90.1170.50">
    <property type="entry name" value="Aldehyde oxidase/xanthine dehydrogenase, a/b hammerhead"/>
    <property type="match status" value="1"/>
</dbReference>
<evidence type="ECO:0000313" key="2">
    <source>
        <dbReference type="EMBL" id="TLG88130.1"/>
    </source>
</evidence>
<evidence type="ECO:0000313" key="3">
    <source>
        <dbReference type="Proteomes" id="UP000304941"/>
    </source>
</evidence>
<dbReference type="SMART" id="SM01008">
    <property type="entry name" value="Ald_Xan_dh_C"/>
    <property type="match status" value="1"/>
</dbReference>